<dbReference type="InterPro" id="IPR028973">
    <property type="entry name" value="PhnB-like"/>
</dbReference>
<dbReference type="Pfam" id="PF00903">
    <property type="entry name" value="Glyoxalase"/>
    <property type="match status" value="1"/>
</dbReference>
<dbReference type="CDD" id="cd06588">
    <property type="entry name" value="PhnB_like"/>
    <property type="match status" value="1"/>
</dbReference>
<feature type="domain" description="Glyoxalase/fosfomycin resistance/dioxygenase" evidence="1">
    <location>
        <begin position="8"/>
        <end position="125"/>
    </location>
</feature>
<dbReference type="InterPro" id="IPR004360">
    <property type="entry name" value="Glyas_Fos-R_dOase_dom"/>
</dbReference>
<keyword evidence="3" id="KW-1185">Reference proteome</keyword>
<evidence type="ECO:0000313" key="3">
    <source>
        <dbReference type="Proteomes" id="UP001259347"/>
    </source>
</evidence>
<evidence type="ECO:0000313" key="2">
    <source>
        <dbReference type="EMBL" id="MDR6868115.1"/>
    </source>
</evidence>
<organism evidence="2 3">
    <name type="scientific">Microbacterium resistens</name>
    <dbReference type="NCBI Taxonomy" id="156977"/>
    <lineage>
        <taxon>Bacteria</taxon>
        <taxon>Bacillati</taxon>
        <taxon>Actinomycetota</taxon>
        <taxon>Actinomycetes</taxon>
        <taxon>Micrococcales</taxon>
        <taxon>Microbacteriaceae</taxon>
        <taxon>Microbacterium</taxon>
    </lineage>
</organism>
<dbReference type="EMBL" id="JAVDUM010000012">
    <property type="protein sequence ID" value="MDR6868115.1"/>
    <property type="molecule type" value="Genomic_DNA"/>
</dbReference>
<sequence>MSAPAPYLLFPGTATEALEHYRSVFGGELSLHTYEELGRHDGPGDAIAHGELSGAVTLFGADAGADEDAVQMIGVSFSLLGAADADVLKTWFAALAEGGRVVDPLQRRPWGDHDGTVMDRYGVRWLIGYRG</sequence>
<dbReference type="PANTHER" id="PTHR33990">
    <property type="entry name" value="PROTEIN YJDN-RELATED"/>
    <property type="match status" value="1"/>
</dbReference>
<dbReference type="PANTHER" id="PTHR33990:SF1">
    <property type="entry name" value="PROTEIN YJDN"/>
    <property type="match status" value="1"/>
</dbReference>
<dbReference type="Proteomes" id="UP001259347">
    <property type="component" value="Unassembled WGS sequence"/>
</dbReference>
<dbReference type="Gene3D" id="3.10.180.10">
    <property type="entry name" value="2,3-Dihydroxybiphenyl 1,2-Dioxygenase, domain 1"/>
    <property type="match status" value="1"/>
</dbReference>
<gene>
    <name evidence="2" type="ORF">J2Y69_002726</name>
</gene>
<name>A0ABU1SET6_9MICO</name>
<dbReference type="RefSeq" id="WP_310021615.1">
    <property type="nucleotide sequence ID" value="NZ_JAVDUM010000012.1"/>
</dbReference>
<dbReference type="InterPro" id="IPR029068">
    <property type="entry name" value="Glyas_Bleomycin-R_OHBP_Dase"/>
</dbReference>
<comment type="caution">
    <text evidence="2">The sequence shown here is derived from an EMBL/GenBank/DDBJ whole genome shotgun (WGS) entry which is preliminary data.</text>
</comment>
<accession>A0ABU1SET6</accession>
<evidence type="ECO:0000259" key="1">
    <source>
        <dbReference type="Pfam" id="PF00903"/>
    </source>
</evidence>
<reference evidence="2 3" key="1">
    <citation type="submission" date="2023-07" db="EMBL/GenBank/DDBJ databases">
        <title>Sorghum-associated microbial communities from plants grown in Nebraska, USA.</title>
        <authorList>
            <person name="Schachtman D."/>
        </authorList>
    </citation>
    <scope>NUCLEOTIDE SEQUENCE [LARGE SCALE GENOMIC DNA]</scope>
    <source>
        <strain evidence="2 3">2980</strain>
    </source>
</reference>
<protein>
    <submittedName>
        <fullName evidence="2">PhnB protein</fullName>
    </submittedName>
</protein>
<proteinExistence type="predicted"/>
<dbReference type="SUPFAM" id="SSF54593">
    <property type="entry name" value="Glyoxalase/Bleomycin resistance protein/Dihydroxybiphenyl dioxygenase"/>
    <property type="match status" value="1"/>
</dbReference>